<dbReference type="AlphaFoldDB" id="A0A382X510"/>
<evidence type="ECO:0000313" key="1">
    <source>
        <dbReference type="EMBL" id="SVD66033.1"/>
    </source>
</evidence>
<evidence type="ECO:0008006" key="2">
    <source>
        <dbReference type="Google" id="ProtNLM"/>
    </source>
</evidence>
<dbReference type="CDD" id="cd02440">
    <property type="entry name" value="AdoMet_MTases"/>
    <property type="match status" value="1"/>
</dbReference>
<proteinExistence type="predicted"/>
<dbReference type="InterPro" id="IPR029063">
    <property type="entry name" value="SAM-dependent_MTases_sf"/>
</dbReference>
<reference evidence="1" key="1">
    <citation type="submission" date="2018-05" db="EMBL/GenBank/DDBJ databases">
        <authorList>
            <person name="Lanie J.A."/>
            <person name="Ng W.-L."/>
            <person name="Kazmierczak K.M."/>
            <person name="Andrzejewski T.M."/>
            <person name="Davidsen T.M."/>
            <person name="Wayne K.J."/>
            <person name="Tettelin H."/>
            <person name="Glass J.I."/>
            <person name="Rusch D."/>
            <person name="Podicherti R."/>
            <person name="Tsui H.-C.T."/>
            <person name="Winkler M.E."/>
        </authorList>
    </citation>
    <scope>NUCLEOTIDE SEQUENCE</scope>
</reference>
<protein>
    <recommendedName>
        <fullName evidence="2">Methyltransferase type 11 domain-containing protein</fullName>
    </recommendedName>
</protein>
<dbReference type="Gene3D" id="3.40.50.150">
    <property type="entry name" value="Vaccinia Virus protein VP39"/>
    <property type="match status" value="1"/>
</dbReference>
<accession>A0A382X510</accession>
<name>A0A382X510_9ZZZZ</name>
<dbReference type="EMBL" id="UINC01164931">
    <property type="protein sequence ID" value="SVD66033.1"/>
    <property type="molecule type" value="Genomic_DNA"/>
</dbReference>
<sequence length="160" mass="18847">MNPKKAHLKYKKIWQFPEATHDFIQPMIKGRSLHVCCGNSLLCDIRVDIEKQEIQDSKDGFILGDMFDLVNVLEKEGIKKYSFDVVLCDPVWNLGYHVRHKLIYNLRDFVKPGGILIFNCLWFPKIKTMKLEDMWVGLNDMAWRNVSLIGIYKKYQSHLE</sequence>
<dbReference type="SUPFAM" id="SSF53335">
    <property type="entry name" value="S-adenosyl-L-methionine-dependent methyltransferases"/>
    <property type="match status" value="1"/>
</dbReference>
<organism evidence="1">
    <name type="scientific">marine metagenome</name>
    <dbReference type="NCBI Taxonomy" id="408172"/>
    <lineage>
        <taxon>unclassified sequences</taxon>
        <taxon>metagenomes</taxon>
        <taxon>ecological metagenomes</taxon>
    </lineage>
</organism>
<gene>
    <name evidence="1" type="ORF">METZ01_LOCUS418887</name>
</gene>